<dbReference type="EMBL" id="BOMS01000119">
    <property type="protein sequence ID" value="GIE71117.1"/>
    <property type="molecule type" value="Genomic_DNA"/>
</dbReference>
<proteinExistence type="predicted"/>
<dbReference type="InterPro" id="IPR036894">
    <property type="entry name" value="YbaB-like_sf"/>
</dbReference>
<organism evidence="1 2">
    <name type="scientific">Actinoplanes palleronii</name>
    <dbReference type="NCBI Taxonomy" id="113570"/>
    <lineage>
        <taxon>Bacteria</taxon>
        <taxon>Bacillati</taxon>
        <taxon>Actinomycetota</taxon>
        <taxon>Actinomycetes</taxon>
        <taxon>Micromonosporales</taxon>
        <taxon>Micromonosporaceae</taxon>
        <taxon>Actinoplanes</taxon>
    </lineage>
</organism>
<comment type="caution">
    <text evidence="1">The sequence shown here is derived from an EMBL/GenBank/DDBJ whole genome shotgun (WGS) entry which is preliminary data.</text>
</comment>
<accession>A0ABQ4BKB9</accession>
<reference evidence="1 2" key="1">
    <citation type="submission" date="2021-01" db="EMBL/GenBank/DDBJ databases">
        <title>Whole genome shotgun sequence of Actinoplanes palleronii NBRC 14916.</title>
        <authorList>
            <person name="Komaki H."/>
            <person name="Tamura T."/>
        </authorList>
    </citation>
    <scope>NUCLEOTIDE SEQUENCE [LARGE SCALE GENOMIC DNA]</scope>
    <source>
        <strain evidence="1 2">NBRC 14916</strain>
    </source>
</reference>
<dbReference type="Gene3D" id="3.30.1310.10">
    <property type="entry name" value="Nucleoid-associated protein YbaB-like domain"/>
    <property type="match status" value="1"/>
</dbReference>
<dbReference type="SUPFAM" id="SSF82607">
    <property type="entry name" value="YbaB-like"/>
    <property type="match status" value="1"/>
</dbReference>
<evidence type="ECO:0000313" key="1">
    <source>
        <dbReference type="EMBL" id="GIE71117.1"/>
    </source>
</evidence>
<keyword evidence="2" id="KW-1185">Reference proteome</keyword>
<gene>
    <name evidence="1" type="ORF">Apa02nite_072250</name>
</gene>
<evidence type="ECO:0008006" key="3">
    <source>
        <dbReference type="Google" id="ProtNLM"/>
    </source>
</evidence>
<dbReference type="Proteomes" id="UP000624709">
    <property type="component" value="Unassembled WGS sequence"/>
</dbReference>
<evidence type="ECO:0000313" key="2">
    <source>
        <dbReference type="Proteomes" id="UP000624709"/>
    </source>
</evidence>
<name>A0ABQ4BKB9_9ACTN</name>
<sequence>MVSDRTQTWFRGLVQDTQQRLSALSTLQDDPERFQGRAEQDGVTAVVAPGGSLVDLTLTRAALQLGPEELAATILRTQRDAVRQANLNYAAAVQDAVGDAAGGKFDVNALVEQRLDQAGLRKAEENLKAEER</sequence>
<dbReference type="RefSeq" id="WP_203829028.1">
    <property type="nucleotide sequence ID" value="NZ_BAAATY010000002.1"/>
</dbReference>
<protein>
    <recommendedName>
        <fullName evidence="3">YbaB/EbfC DNA-binding family protein</fullName>
    </recommendedName>
</protein>